<dbReference type="EMBL" id="BX950229">
    <property type="protein sequence ID" value="CAF30020.1"/>
    <property type="molecule type" value="Genomic_DNA"/>
</dbReference>
<dbReference type="EnsemblBacteria" id="CAF30020">
    <property type="protein sequence ID" value="CAF30020"/>
    <property type="gene ID" value="MMP0464"/>
</dbReference>
<protein>
    <submittedName>
        <fullName evidence="1">Uncharacterized protein</fullName>
    </submittedName>
</protein>
<keyword evidence="2" id="KW-1185">Reference proteome</keyword>
<proteinExistence type="predicted"/>
<organism evidence="2">
    <name type="scientific">Methanococcus maripaludis (strain DSM 14266 / JCM 13030 / NBRC 101832 / S2 / LL)</name>
    <dbReference type="NCBI Taxonomy" id="267377"/>
    <lineage>
        <taxon>Archaea</taxon>
        <taxon>Methanobacteriati</taxon>
        <taxon>Methanobacteriota</taxon>
        <taxon>Methanomada group</taxon>
        <taxon>Methanococci</taxon>
        <taxon>Methanococcales</taxon>
        <taxon>Methanococcaceae</taxon>
        <taxon>Methanococcus</taxon>
    </lineage>
</organism>
<name>Q6M009_METMP</name>
<accession>Q6M009</accession>
<dbReference type="KEGG" id="mmp:MMP0464"/>
<sequence length="241" mass="29182">MSEDLLKTHTFKLNEDDSDQFSKIVENSGYSSKVEYLRNHIRKEYPKIPEKIDIRKKIRLIERYGTICFYYDYDENYTYPRIVKNYPELSIDDLDESDLLKEEFKKDYEDVMYAIKDYFLQGRIYSDLNWIEILSKGQDSDEIVLQIDRLQKSIENFEIETYSDEPRGIWIWYIVFFLMYNDIGSGARCCDYALKFSDLFKISKKVRYELLNEDETDPKKILTYPEYEEYVKIRKEATIKH</sequence>
<evidence type="ECO:0000313" key="1">
    <source>
        <dbReference type="EMBL" id="CAF30020.1"/>
    </source>
</evidence>
<gene>
    <name evidence="1" type="ordered locus">MMP0464</name>
</gene>
<dbReference type="GeneID" id="2762728"/>
<dbReference type="Proteomes" id="UP000000590">
    <property type="component" value="Chromosome"/>
</dbReference>
<dbReference type="PATRIC" id="fig|267377.15.peg.468"/>
<reference evidence="1 2" key="1">
    <citation type="journal article" date="2004" name="J. Bacteriol.">
        <title>Complete genome sequence of the genetically tractable hydrogenotrophic methanogen Methanococcus maripaludis.</title>
        <authorList>
            <person name="Hendrickson E.L."/>
            <person name="Kaul R."/>
            <person name="Zhou Y."/>
            <person name="Bovee D."/>
            <person name="Chapman P."/>
            <person name="Chung J."/>
            <person name="Conway de Macario E."/>
            <person name="Dodsworth J.A."/>
            <person name="Gillett W."/>
            <person name="Graham D.E."/>
            <person name="Hackett M."/>
            <person name="Haydock A.K."/>
            <person name="Kang A."/>
            <person name="Land M.L."/>
            <person name="Levy R."/>
            <person name="Lie T.J."/>
            <person name="Major T.A."/>
            <person name="Moore B.C."/>
            <person name="Porat I."/>
            <person name="Palmeiri A."/>
            <person name="Rouse G."/>
            <person name="Saenphimmachak C."/>
            <person name="Soll D."/>
            <person name="Van Dien S."/>
            <person name="Wang T."/>
            <person name="Whitman W.B."/>
            <person name="Xia Q."/>
            <person name="Zhang Y."/>
            <person name="Larimer F.W."/>
            <person name="Olson M.V."/>
            <person name="Leigh J.A."/>
        </authorList>
    </citation>
    <scope>NUCLEOTIDE SEQUENCE [LARGE SCALE GENOMIC DNA]</scope>
    <source>
        <strain evidence="2">S2 / LL</strain>
    </source>
</reference>
<dbReference type="AlphaFoldDB" id="Q6M009"/>
<evidence type="ECO:0000313" key="2">
    <source>
        <dbReference type="Proteomes" id="UP000000590"/>
    </source>
</evidence>
<dbReference type="RefSeq" id="WP_011170408.1">
    <property type="nucleotide sequence ID" value="NC_005791.1"/>
</dbReference>
<dbReference type="HOGENOM" id="CLU_1149825_0_0_2"/>
<dbReference type="STRING" id="267377.MMP0464"/>